<dbReference type="Proteomes" id="UP000007883">
    <property type="component" value="Chromosome"/>
</dbReference>
<dbReference type="EMBL" id="AP012320">
    <property type="protein sequence ID" value="BAL93786.1"/>
    <property type="molecule type" value="Genomic_DNA"/>
</dbReference>
<dbReference type="STRING" id="983917.RGE_04410"/>
<feature type="transmembrane region" description="Helical" evidence="7">
    <location>
        <begin position="12"/>
        <end position="37"/>
    </location>
</feature>
<feature type="transmembrane region" description="Helical" evidence="7">
    <location>
        <begin position="325"/>
        <end position="348"/>
    </location>
</feature>
<feature type="transmembrane region" description="Helical" evidence="7">
    <location>
        <begin position="283"/>
        <end position="305"/>
    </location>
</feature>
<evidence type="ECO:0000313" key="9">
    <source>
        <dbReference type="Proteomes" id="UP000007883"/>
    </source>
</evidence>
<dbReference type="CDD" id="cd13127">
    <property type="entry name" value="MATE_tuaB_like"/>
    <property type="match status" value="1"/>
</dbReference>
<keyword evidence="5 7" id="KW-1133">Transmembrane helix</keyword>
<evidence type="ECO:0000256" key="1">
    <source>
        <dbReference type="ARBA" id="ARBA00004651"/>
    </source>
</evidence>
<dbReference type="GO" id="GO:0005886">
    <property type="term" value="C:plasma membrane"/>
    <property type="evidence" value="ECO:0007669"/>
    <property type="project" value="UniProtKB-SubCell"/>
</dbReference>
<dbReference type="AlphaFoldDB" id="I0HL99"/>
<evidence type="ECO:0000256" key="7">
    <source>
        <dbReference type="SAM" id="Phobius"/>
    </source>
</evidence>
<keyword evidence="6 7" id="KW-0472">Membrane</keyword>
<name>I0HL99_RUBGI</name>
<dbReference type="KEGG" id="rge:RGE_04410"/>
<evidence type="ECO:0000313" key="8">
    <source>
        <dbReference type="EMBL" id="BAL93786.1"/>
    </source>
</evidence>
<evidence type="ECO:0000256" key="4">
    <source>
        <dbReference type="ARBA" id="ARBA00022692"/>
    </source>
</evidence>
<proteinExistence type="inferred from homology"/>
<dbReference type="RefSeq" id="WP_014426662.1">
    <property type="nucleotide sequence ID" value="NC_017075.1"/>
</dbReference>
<feature type="transmembrane region" description="Helical" evidence="7">
    <location>
        <begin position="355"/>
        <end position="373"/>
    </location>
</feature>
<keyword evidence="4 7" id="KW-0812">Transmembrane</keyword>
<keyword evidence="9" id="KW-1185">Reference proteome</keyword>
<dbReference type="InterPro" id="IPR050833">
    <property type="entry name" value="Poly_Biosynth_Transport"/>
</dbReference>
<feature type="transmembrane region" description="Helical" evidence="7">
    <location>
        <begin position="412"/>
        <end position="433"/>
    </location>
</feature>
<evidence type="ECO:0000256" key="5">
    <source>
        <dbReference type="ARBA" id="ARBA00022989"/>
    </source>
</evidence>
<organism evidence="8 9">
    <name type="scientific">Rubrivivax gelatinosus (strain NBRC 100245 / IL144)</name>
    <dbReference type="NCBI Taxonomy" id="983917"/>
    <lineage>
        <taxon>Bacteria</taxon>
        <taxon>Pseudomonadati</taxon>
        <taxon>Pseudomonadota</taxon>
        <taxon>Betaproteobacteria</taxon>
        <taxon>Burkholderiales</taxon>
        <taxon>Sphaerotilaceae</taxon>
        <taxon>Rubrivivax</taxon>
    </lineage>
</organism>
<feature type="transmembrane region" description="Helical" evidence="7">
    <location>
        <begin position="43"/>
        <end position="67"/>
    </location>
</feature>
<keyword evidence="3" id="KW-1003">Cell membrane</keyword>
<dbReference type="PANTHER" id="PTHR30250">
    <property type="entry name" value="PST FAMILY PREDICTED COLANIC ACID TRANSPORTER"/>
    <property type="match status" value="1"/>
</dbReference>
<accession>I0HL99</accession>
<dbReference type="PATRIC" id="fig|983917.3.peg.434"/>
<evidence type="ECO:0000256" key="6">
    <source>
        <dbReference type="ARBA" id="ARBA00023136"/>
    </source>
</evidence>
<dbReference type="eggNOG" id="COG2244">
    <property type="taxonomic scope" value="Bacteria"/>
</dbReference>
<protein>
    <submittedName>
        <fullName evidence="8">Polysaccharide biosynthesis protein ExoT</fullName>
    </submittedName>
</protein>
<reference evidence="8 9" key="1">
    <citation type="journal article" date="2012" name="J. Bacteriol.">
        <title>Complete genome sequence of phototrophic betaproteobacterium Rubrivivax gelatinosus IL144.</title>
        <authorList>
            <person name="Nagashima S."/>
            <person name="Kamimura A."/>
            <person name="Shimizu T."/>
            <person name="Nakamura-isaki S."/>
            <person name="Aono E."/>
            <person name="Sakamoto K."/>
            <person name="Ichikawa N."/>
            <person name="Nakazawa H."/>
            <person name="Sekine M."/>
            <person name="Yamazaki S."/>
            <person name="Fujita N."/>
            <person name="Shimada K."/>
            <person name="Hanada S."/>
            <person name="Nagashima K.V.P."/>
        </authorList>
    </citation>
    <scope>NUCLEOTIDE SEQUENCE [LARGE SCALE GENOMIC DNA]</scope>
    <source>
        <strain evidence="9">NBRC 100245 / IL144</strain>
    </source>
</reference>
<dbReference type="PANTHER" id="PTHR30250:SF10">
    <property type="entry name" value="LIPOPOLYSACCHARIDE BIOSYNTHESIS PROTEIN WZXC"/>
    <property type="match status" value="1"/>
</dbReference>
<feature type="transmembrane region" description="Helical" evidence="7">
    <location>
        <begin position="79"/>
        <end position="102"/>
    </location>
</feature>
<comment type="similarity">
    <text evidence="2">Belongs to the polysaccharide synthase family.</text>
</comment>
<feature type="transmembrane region" description="Helical" evidence="7">
    <location>
        <begin position="445"/>
        <end position="467"/>
    </location>
</feature>
<dbReference type="Pfam" id="PF13440">
    <property type="entry name" value="Polysacc_synt_3"/>
    <property type="match status" value="1"/>
</dbReference>
<evidence type="ECO:0000256" key="3">
    <source>
        <dbReference type="ARBA" id="ARBA00022475"/>
    </source>
</evidence>
<feature type="transmembrane region" description="Helical" evidence="7">
    <location>
        <begin position="379"/>
        <end position="400"/>
    </location>
</feature>
<gene>
    <name evidence="8" type="primary">exoT</name>
    <name evidence="8" type="ordered locus">RGE_04410</name>
</gene>
<dbReference type="HOGENOM" id="CLU_026911_6_1_4"/>
<sequence length="485" mass="52036">MSSVETLRRSAAWLFAGRTGEQVLAFAFGIVLARLLAPEAFGMLLTIQVFTGLAGFVAGGGMGQALVRAKTADKADYDIVFTLQLAIGLLIYLVFFALAPLLARWYQTPLYEDLLRVSALSFLLRPFLNLPNSLLTRAMRFKAQAGVTIASLVFSSAVSIGMAALGCGVWSLVWSGLLGAALQSAILTRLTGWRPGLSRDVGRAGELARYGFLVTANDLVDYAKARVNVFILSTSLGPAAVGLFNKSESLARMPFSFVSGSVYQVLFRAMAAEQSNSDRCRYLYLRSVALVAVYGTPFYVGLLWLAEPLVRGVYGDHWTAAARPLSVMAAAWPFWLLANLSGAVAAALNRLDRELPIQLVNLAVTATLVALSLRWGLEGVAWAMVLASTISCALMTRLALEALGASWRDIGLALVPAAALNTMLAATLAALEYGLPSGWLAHDLLHLLIVGTTGGLVYACALLFIPFRGLHGEGARIREAFRRRA</sequence>
<comment type="subcellular location">
    <subcellularLocation>
        <location evidence="1">Cell membrane</location>
        <topology evidence="1">Multi-pass membrane protein</topology>
    </subcellularLocation>
</comment>
<evidence type="ECO:0000256" key="2">
    <source>
        <dbReference type="ARBA" id="ARBA00007430"/>
    </source>
</evidence>